<reference evidence="2" key="1">
    <citation type="journal article" date="2015" name="Proc. Natl. Acad. Sci. U.S.A.">
        <title>Genome sequencing of adzuki bean (Vigna angularis) provides insight into high starch and low fat accumulation and domestication.</title>
        <authorList>
            <person name="Yang K."/>
            <person name="Tian Z."/>
            <person name="Chen C."/>
            <person name="Luo L."/>
            <person name="Zhao B."/>
            <person name="Wang Z."/>
            <person name="Yu L."/>
            <person name="Li Y."/>
            <person name="Sun Y."/>
            <person name="Li W."/>
            <person name="Chen Y."/>
            <person name="Li Y."/>
            <person name="Zhang Y."/>
            <person name="Ai D."/>
            <person name="Zhao J."/>
            <person name="Shang C."/>
            <person name="Ma Y."/>
            <person name="Wu B."/>
            <person name="Wang M."/>
            <person name="Gao L."/>
            <person name="Sun D."/>
            <person name="Zhang P."/>
            <person name="Guo F."/>
            <person name="Wang W."/>
            <person name="Li Y."/>
            <person name="Wang J."/>
            <person name="Varshney R.K."/>
            <person name="Wang J."/>
            <person name="Ling H.Q."/>
            <person name="Wan P."/>
        </authorList>
    </citation>
    <scope>NUCLEOTIDE SEQUENCE</scope>
    <source>
        <strain evidence="2">cv. Jingnong 6</strain>
    </source>
</reference>
<dbReference type="EMBL" id="CM003374">
    <property type="protein sequence ID" value="KOM40455.1"/>
    <property type="molecule type" value="Genomic_DNA"/>
</dbReference>
<dbReference type="Proteomes" id="UP000053144">
    <property type="component" value="Chromosome 4"/>
</dbReference>
<evidence type="ECO:0000313" key="2">
    <source>
        <dbReference type="Proteomes" id="UP000053144"/>
    </source>
</evidence>
<sequence length="207" mass="23563">MWICERRKHIPAVFTSADFPSLAAFTLTAQVCKCGSLAMQRLAAIVDNEDALKMGKERLNEEEALKMEKFGMKGWCRSWNGKGVSGYWFGVLGYAEHREKLYLGIRLRKNLFGYRVDFCVLFEALKSRFQQPSSLFPACHRRWWRDEEVHQGPEDVDCVEAVREEGDDAVVIEGARVWNNTVTFCCVFLAGEGVVNVVDIREGGGVW</sequence>
<gene>
    <name evidence="1" type="ORF">LR48_Vigan04g065300</name>
</gene>
<organism evidence="1 2">
    <name type="scientific">Phaseolus angularis</name>
    <name type="common">Azuki bean</name>
    <name type="synonym">Vigna angularis</name>
    <dbReference type="NCBI Taxonomy" id="3914"/>
    <lineage>
        <taxon>Eukaryota</taxon>
        <taxon>Viridiplantae</taxon>
        <taxon>Streptophyta</taxon>
        <taxon>Embryophyta</taxon>
        <taxon>Tracheophyta</taxon>
        <taxon>Spermatophyta</taxon>
        <taxon>Magnoliopsida</taxon>
        <taxon>eudicotyledons</taxon>
        <taxon>Gunneridae</taxon>
        <taxon>Pentapetalae</taxon>
        <taxon>rosids</taxon>
        <taxon>fabids</taxon>
        <taxon>Fabales</taxon>
        <taxon>Fabaceae</taxon>
        <taxon>Papilionoideae</taxon>
        <taxon>50 kb inversion clade</taxon>
        <taxon>NPAAA clade</taxon>
        <taxon>indigoferoid/millettioid clade</taxon>
        <taxon>Phaseoleae</taxon>
        <taxon>Vigna</taxon>
    </lineage>
</organism>
<name>A0A0L9UC24_PHAAN</name>
<protein>
    <submittedName>
        <fullName evidence="1">Uncharacterized protein</fullName>
    </submittedName>
</protein>
<evidence type="ECO:0000313" key="1">
    <source>
        <dbReference type="EMBL" id="KOM40455.1"/>
    </source>
</evidence>
<accession>A0A0L9UC24</accession>
<proteinExistence type="predicted"/>
<dbReference type="AlphaFoldDB" id="A0A0L9UC24"/>
<dbReference type="Gramene" id="KOM40455">
    <property type="protein sequence ID" value="KOM40455"/>
    <property type="gene ID" value="LR48_Vigan04g065300"/>
</dbReference>